<dbReference type="InterPro" id="IPR050732">
    <property type="entry name" value="Beta-glucan_modifiers"/>
</dbReference>
<proteinExistence type="predicted"/>
<dbReference type="RefSeq" id="WP_231756808.1">
    <property type="nucleotide sequence ID" value="NZ_AP024412.1"/>
</dbReference>
<evidence type="ECO:0000256" key="10">
    <source>
        <dbReference type="ARBA" id="ARBA00023277"/>
    </source>
</evidence>
<evidence type="ECO:0000256" key="9">
    <source>
        <dbReference type="ARBA" id="ARBA00023180"/>
    </source>
</evidence>
<dbReference type="GO" id="GO:0004553">
    <property type="term" value="F:hydrolase activity, hydrolyzing O-glycosyl compounds"/>
    <property type="evidence" value="ECO:0007669"/>
    <property type="project" value="InterPro"/>
</dbReference>
<evidence type="ECO:0000256" key="12">
    <source>
        <dbReference type="ARBA" id="ARBA00023326"/>
    </source>
</evidence>
<dbReference type="Proteomes" id="UP000620133">
    <property type="component" value="Chromosome"/>
</dbReference>
<evidence type="ECO:0000256" key="5">
    <source>
        <dbReference type="ARBA" id="ARBA00022525"/>
    </source>
</evidence>
<sequence length="307" mass="35941">MSKPRKDMKYLNVNRYLLNKQSNISEKTEFLEEQTKTILNDQIHGISFSPYLDGQDPSIKSIITNQQISDRLDIIKPHTKWIRTFSCSCGNENVPRIAHEKGLKTFVGAWIDSDLENNELEISNAIRIAKEGHVDMLAIGNEVLLRKDLDIDELIHYIKRVKQELPNVLVGYVDAYYMFINYPEIVDECDVLFANCYPFWEYCALDISVEYMKKMYQLVSENSNGKKVIISETGWPTKGEQYGAAMPSYENAMRYFINTMKWVKDEHIDLFYFSSFDEVWKTNHEGEYGAYWGLWDKDGKYKFNKSK</sequence>
<reference evidence="16" key="1">
    <citation type="submission" date="2021-01" db="EMBL/GenBank/DDBJ databases">
        <title>Draft genome sequence of Acholeplasmataceae bacterium strain Mahy22.</title>
        <authorList>
            <person name="Watanabe M."/>
            <person name="Kojima H."/>
            <person name="Fukui M."/>
        </authorList>
    </citation>
    <scope>NUCLEOTIDE SEQUENCE</scope>
    <source>
        <strain evidence="16">Mahy22</strain>
    </source>
</reference>
<comment type="subcellular location">
    <subcellularLocation>
        <location evidence="2">Cell membrane</location>
    </subcellularLocation>
    <subcellularLocation>
        <location evidence="1">Secreted</location>
        <location evidence="1">Cell wall</location>
    </subcellularLocation>
</comment>
<evidence type="ECO:0000256" key="3">
    <source>
        <dbReference type="ARBA" id="ARBA00022475"/>
    </source>
</evidence>
<dbReference type="GO" id="GO:0000272">
    <property type="term" value="P:polysaccharide catabolic process"/>
    <property type="evidence" value="ECO:0007669"/>
    <property type="project" value="UniProtKB-KW"/>
</dbReference>
<dbReference type="InterPro" id="IPR017853">
    <property type="entry name" value="GH"/>
</dbReference>
<dbReference type="Pfam" id="PF00332">
    <property type="entry name" value="Glyco_hydro_17"/>
    <property type="match status" value="1"/>
</dbReference>
<dbReference type="EMBL" id="AP024412">
    <property type="protein sequence ID" value="BCR35716.1"/>
    <property type="molecule type" value="Genomic_DNA"/>
</dbReference>
<evidence type="ECO:0000256" key="6">
    <source>
        <dbReference type="ARBA" id="ARBA00022729"/>
    </source>
</evidence>
<keyword evidence="4" id="KW-0134">Cell wall</keyword>
<evidence type="ECO:0000256" key="15">
    <source>
        <dbReference type="ARBA" id="ARBA00043078"/>
    </source>
</evidence>
<evidence type="ECO:0000256" key="4">
    <source>
        <dbReference type="ARBA" id="ARBA00022512"/>
    </source>
</evidence>
<evidence type="ECO:0000256" key="1">
    <source>
        <dbReference type="ARBA" id="ARBA00004191"/>
    </source>
</evidence>
<dbReference type="Gene3D" id="3.20.20.80">
    <property type="entry name" value="Glycosidases"/>
    <property type="match status" value="1"/>
</dbReference>
<dbReference type="PANTHER" id="PTHR16631:SF17">
    <property type="entry name" value="GLUCAN ENDO-1,3-BETA-GLUCOSIDASE BTGC"/>
    <property type="match status" value="1"/>
</dbReference>
<keyword evidence="6" id="KW-0732">Signal</keyword>
<keyword evidence="17" id="KW-1185">Reference proteome</keyword>
<keyword evidence="7" id="KW-0378">Hydrolase</keyword>
<comment type="function">
    <text evidence="13">Glucanases play a role in cell expansion during growth, in cell-cell fusion during mating, and in spore release during sporulation. This enzyme may be involved in beta-glucan degradation. Active on laminarin and lichenan.</text>
</comment>
<dbReference type="AlphaFoldDB" id="A0A7U9TGJ0"/>
<keyword evidence="9" id="KW-0325">Glycoprotein</keyword>
<evidence type="ECO:0000256" key="7">
    <source>
        <dbReference type="ARBA" id="ARBA00022801"/>
    </source>
</evidence>
<evidence type="ECO:0000256" key="2">
    <source>
        <dbReference type="ARBA" id="ARBA00004236"/>
    </source>
</evidence>
<dbReference type="KEGG" id="manr:MPAN_006090"/>
<organism evidence="16 17">
    <name type="scientific">Mariniplasma anaerobium</name>
    <dbReference type="NCBI Taxonomy" id="2735436"/>
    <lineage>
        <taxon>Bacteria</taxon>
        <taxon>Bacillati</taxon>
        <taxon>Mycoplasmatota</taxon>
        <taxon>Mollicutes</taxon>
        <taxon>Acholeplasmatales</taxon>
        <taxon>Acholeplasmataceae</taxon>
        <taxon>Mariniplasma</taxon>
    </lineage>
</organism>
<evidence type="ECO:0000313" key="17">
    <source>
        <dbReference type="Proteomes" id="UP000620133"/>
    </source>
</evidence>
<dbReference type="GO" id="GO:0005886">
    <property type="term" value="C:plasma membrane"/>
    <property type="evidence" value="ECO:0007669"/>
    <property type="project" value="UniProtKB-SubCell"/>
</dbReference>
<gene>
    <name evidence="16" type="ORF">MPAN_006090</name>
</gene>
<dbReference type="PANTHER" id="PTHR16631">
    <property type="entry name" value="GLUCAN 1,3-BETA-GLUCOSIDASE"/>
    <property type="match status" value="1"/>
</dbReference>
<keyword evidence="10" id="KW-0119">Carbohydrate metabolism</keyword>
<evidence type="ECO:0000256" key="13">
    <source>
        <dbReference type="ARBA" id="ARBA00037649"/>
    </source>
</evidence>
<evidence type="ECO:0000256" key="8">
    <source>
        <dbReference type="ARBA" id="ARBA00023136"/>
    </source>
</evidence>
<keyword evidence="12" id="KW-0624">Polysaccharide degradation</keyword>
<protein>
    <recommendedName>
        <fullName evidence="15">Endo-1,3-beta-glucanase btgC</fullName>
    </recommendedName>
    <alternativeName>
        <fullName evidence="14">Laminarinase btgC</fullName>
    </alternativeName>
</protein>
<evidence type="ECO:0000256" key="14">
    <source>
        <dbReference type="ARBA" id="ARBA00042373"/>
    </source>
</evidence>
<name>A0A7U9TGJ0_9MOLU</name>
<keyword evidence="5" id="KW-0964">Secreted</keyword>
<accession>A0A7U9TGJ0</accession>
<keyword evidence="3" id="KW-1003">Cell membrane</keyword>
<keyword evidence="8" id="KW-0472">Membrane</keyword>
<dbReference type="SUPFAM" id="SSF51445">
    <property type="entry name" value="(Trans)glycosidases"/>
    <property type="match status" value="1"/>
</dbReference>
<dbReference type="GO" id="GO:0071555">
    <property type="term" value="P:cell wall organization"/>
    <property type="evidence" value="ECO:0007669"/>
    <property type="project" value="UniProtKB-KW"/>
</dbReference>
<evidence type="ECO:0000256" key="11">
    <source>
        <dbReference type="ARBA" id="ARBA00023316"/>
    </source>
</evidence>
<dbReference type="InterPro" id="IPR000490">
    <property type="entry name" value="Glyco_hydro_17"/>
</dbReference>
<keyword evidence="11" id="KW-0961">Cell wall biogenesis/degradation</keyword>
<evidence type="ECO:0000313" key="16">
    <source>
        <dbReference type="EMBL" id="BCR35716.1"/>
    </source>
</evidence>